<proteinExistence type="predicted"/>
<dbReference type="OrthoDB" id="8940933at2759"/>
<dbReference type="EMBL" id="UYRU01081468">
    <property type="protein sequence ID" value="VDN31897.1"/>
    <property type="molecule type" value="Genomic_DNA"/>
</dbReference>
<dbReference type="Pfam" id="PF01031">
    <property type="entry name" value="Dynamin_M"/>
    <property type="match status" value="1"/>
</dbReference>
<accession>A0A3P7NBQ8</accession>
<feature type="domain" description="Dynamin stalk" evidence="1">
    <location>
        <begin position="9"/>
        <end position="65"/>
    </location>
</feature>
<keyword evidence="3" id="KW-1185">Reference proteome</keyword>
<dbReference type="Gene3D" id="1.20.120.1240">
    <property type="entry name" value="Dynamin, middle domain"/>
    <property type="match status" value="1"/>
</dbReference>
<sequence length="85" mass="10099">MKEPSFRCVDMLTSFPLLRDELERLANQRIREFEVKTKSQLNILVDCQLAYMNTNHEDFIGFNRQVLLKTHLITPKPLRRFYAGV</sequence>
<gene>
    <name evidence="2" type="ORF">DILT_LOCUS15857</name>
</gene>
<organism evidence="2 3">
    <name type="scientific">Dibothriocephalus latus</name>
    <name type="common">Fish tapeworm</name>
    <name type="synonym">Diphyllobothrium latum</name>
    <dbReference type="NCBI Taxonomy" id="60516"/>
    <lineage>
        <taxon>Eukaryota</taxon>
        <taxon>Metazoa</taxon>
        <taxon>Spiralia</taxon>
        <taxon>Lophotrochozoa</taxon>
        <taxon>Platyhelminthes</taxon>
        <taxon>Cestoda</taxon>
        <taxon>Eucestoda</taxon>
        <taxon>Diphyllobothriidea</taxon>
        <taxon>Diphyllobothriidae</taxon>
        <taxon>Dibothriocephalus</taxon>
    </lineage>
</organism>
<evidence type="ECO:0000313" key="3">
    <source>
        <dbReference type="Proteomes" id="UP000281553"/>
    </source>
</evidence>
<protein>
    <recommendedName>
        <fullName evidence="1">Dynamin stalk domain-containing protein</fullName>
    </recommendedName>
</protein>
<name>A0A3P7NBQ8_DIBLA</name>
<reference evidence="2 3" key="1">
    <citation type="submission" date="2018-11" db="EMBL/GenBank/DDBJ databases">
        <authorList>
            <consortium name="Pathogen Informatics"/>
        </authorList>
    </citation>
    <scope>NUCLEOTIDE SEQUENCE [LARGE SCALE GENOMIC DNA]</scope>
</reference>
<evidence type="ECO:0000313" key="2">
    <source>
        <dbReference type="EMBL" id="VDN31897.1"/>
    </source>
</evidence>
<dbReference type="Proteomes" id="UP000281553">
    <property type="component" value="Unassembled WGS sequence"/>
</dbReference>
<dbReference type="InterPro" id="IPR000375">
    <property type="entry name" value="Dynamin_stalk"/>
</dbReference>
<evidence type="ECO:0000259" key="1">
    <source>
        <dbReference type="Pfam" id="PF01031"/>
    </source>
</evidence>
<dbReference type="AlphaFoldDB" id="A0A3P7NBQ8"/>